<name>A0A6J6IZM6_9ZZZZ</name>
<reference evidence="1" key="1">
    <citation type="submission" date="2020-05" db="EMBL/GenBank/DDBJ databases">
        <authorList>
            <person name="Chiriac C."/>
            <person name="Salcher M."/>
            <person name="Ghai R."/>
            <person name="Kavagutti S V."/>
        </authorList>
    </citation>
    <scope>NUCLEOTIDE SEQUENCE</scope>
</reference>
<proteinExistence type="predicted"/>
<protein>
    <submittedName>
        <fullName evidence="1">Unannotated protein</fullName>
    </submittedName>
</protein>
<gene>
    <name evidence="1" type="ORF">UFOPK2000_00668</name>
</gene>
<dbReference type="EMBL" id="CAEZVK010000057">
    <property type="protein sequence ID" value="CAB4630227.1"/>
    <property type="molecule type" value="Genomic_DNA"/>
</dbReference>
<dbReference type="AlphaFoldDB" id="A0A6J6IZM6"/>
<sequence length="38" mass="4094">MATVKKYNTPGVKPEIVSEVSFAPGWFAIVQLGSQLTV</sequence>
<organism evidence="1">
    <name type="scientific">freshwater metagenome</name>
    <dbReference type="NCBI Taxonomy" id="449393"/>
    <lineage>
        <taxon>unclassified sequences</taxon>
        <taxon>metagenomes</taxon>
        <taxon>ecological metagenomes</taxon>
    </lineage>
</organism>
<accession>A0A6J6IZM6</accession>
<evidence type="ECO:0000313" key="1">
    <source>
        <dbReference type="EMBL" id="CAB4630227.1"/>
    </source>
</evidence>